<reference evidence="1" key="1">
    <citation type="submission" date="2022-07" db="EMBL/GenBank/DDBJ databases">
        <title>Phylogenomic reconstructions and comparative analyses of Kickxellomycotina fungi.</title>
        <authorList>
            <person name="Reynolds N.K."/>
            <person name="Stajich J.E."/>
            <person name="Barry K."/>
            <person name="Grigoriev I.V."/>
            <person name="Crous P."/>
            <person name="Smith M.E."/>
        </authorList>
    </citation>
    <scope>NUCLEOTIDE SEQUENCE</scope>
    <source>
        <strain evidence="1">BCRC 34780</strain>
    </source>
</reference>
<accession>A0ACC1LI23</accession>
<dbReference type="EMBL" id="JANBUN010000001">
    <property type="protein sequence ID" value="KAJ2808463.1"/>
    <property type="molecule type" value="Genomic_DNA"/>
</dbReference>
<sequence>MQLLPSAAAAAAAAIALACIQAVAARPACNADKCYEADVPPLNCKPDEPCAAVVIHAVVCPWTCGEPVPANCAERCKPCPPGQICPAVCICEKVCPKYH</sequence>
<keyword evidence="2" id="KW-1185">Reference proteome</keyword>
<proteinExistence type="predicted"/>
<name>A0ACC1LI23_9FUNG</name>
<dbReference type="Proteomes" id="UP001140087">
    <property type="component" value="Unassembled WGS sequence"/>
</dbReference>
<organism evidence="1 2">
    <name type="scientific">Coemansia helicoidea</name>
    <dbReference type="NCBI Taxonomy" id="1286919"/>
    <lineage>
        <taxon>Eukaryota</taxon>
        <taxon>Fungi</taxon>
        <taxon>Fungi incertae sedis</taxon>
        <taxon>Zoopagomycota</taxon>
        <taxon>Kickxellomycotina</taxon>
        <taxon>Kickxellomycetes</taxon>
        <taxon>Kickxellales</taxon>
        <taxon>Kickxellaceae</taxon>
        <taxon>Coemansia</taxon>
    </lineage>
</organism>
<evidence type="ECO:0000313" key="2">
    <source>
        <dbReference type="Proteomes" id="UP001140087"/>
    </source>
</evidence>
<comment type="caution">
    <text evidence="1">The sequence shown here is derived from an EMBL/GenBank/DDBJ whole genome shotgun (WGS) entry which is preliminary data.</text>
</comment>
<gene>
    <name evidence="1" type="ORF">H4R21_000052</name>
</gene>
<evidence type="ECO:0000313" key="1">
    <source>
        <dbReference type="EMBL" id="KAJ2808463.1"/>
    </source>
</evidence>
<protein>
    <submittedName>
        <fullName evidence="1">Uncharacterized protein</fullName>
    </submittedName>
</protein>